<dbReference type="AlphaFoldDB" id="L0A2G6"/>
<keyword evidence="4 5" id="KW-0720">Serine protease</keyword>
<keyword evidence="2 5" id="KW-0645">Protease</keyword>
<evidence type="ECO:0000256" key="6">
    <source>
        <dbReference type="RuleBase" id="RU003355"/>
    </source>
</evidence>
<dbReference type="PRINTS" id="PR00723">
    <property type="entry name" value="SUBTILISIN"/>
</dbReference>
<gene>
    <name evidence="8" type="ordered locus">Deipe_1662</name>
</gene>
<dbReference type="Pfam" id="PF00082">
    <property type="entry name" value="Peptidase_S8"/>
    <property type="match status" value="1"/>
</dbReference>
<dbReference type="eggNOG" id="COG1404">
    <property type="taxonomic scope" value="Bacteria"/>
</dbReference>
<dbReference type="InterPro" id="IPR050131">
    <property type="entry name" value="Peptidase_S8_subtilisin-like"/>
</dbReference>
<evidence type="ECO:0000313" key="8">
    <source>
        <dbReference type="EMBL" id="AFZ67195.1"/>
    </source>
</evidence>
<dbReference type="PATRIC" id="fig|937777.3.peg.1659"/>
<proteinExistence type="inferred from homology"/>
<dbReference type="PROSITE" id="PS00137">
    <property type="entry name" value="SUBTILASE_HIS"/>
    <property type="match status" value="1"/>
</dbReference>
<feature type="domain" description="Peptidase S8/S53" evidence="7">
    <location>
        <begin position="323"/>
        <end position="586"/>
    </location>
</feature>
<dbReference type="PANTHER" id="PTHR43806:SF11">
    <property type="entry name" value="CEREVISIN-RELATED"/>
    <property type="match status" value="1"/>
</dbReference>
<dbReference type="SUPFAM" id="SSF52743">
    <property type="entry name" value="Subtilisin-like"/>
    <property type="match status" value="1"/>
</dbReference>
<evidence type="ECO:0000259" key="7">
    <source>
        <dbReference type="Pfam" id="PF00082"/>
    </source>
</evidence>
<feature type="active site" description="Charge relay system" evidence="5">
    <location>
        <position position="365"/>
    </location>
</feature>
<feature type="active site" description="Charge relay system" evidence="5">
    <location>
        <position position="540"/>
    </location>
</feature>
<comment type="similarity">
    <text evidence="1 5 6">Belongs to the peptidase S8 family.</text>
</comment>
<dbReference type="KEGG" id="dpd:Deipe_1662"/>
<dbReference type="InterPro" id="IPR023828">
    <property type="entry name" value="Peptidase_S8_Ser-AS"/>
</dbReference>
<reference evidence="9" key="1">
    <citation type="submission" date="2012-03" db="EMBL/GenBank/DDBJ databases">
        <title>Complete sequence of chromosome of Deinococcus peraridilitoris DSM 19664.</title>
        <authorList>
            <person name="Lucas S."/>
            <person name="Copeland A."/>
            <person name="Lapidus A."/>
            <person name="Glavina del Rio T."/>
            <person name="Dalin E."/>
            <person name="Tice H."/>
            <person name="Bruce D."/>
            <person name="Goodwin L."/>
            <person name="Pitluck S."/>
            <person name="Peters L."/>
            <person name="Mikhailova N."/>
            <person name="Lu M."/>
            <person name="Kyrpides N."/>
            <person name="Mavromatis K."/>
            <person name="Ivanova N."/>
            <person name="Brettin T."/>
            <person name="Detter J.C."/>
            <person name="Han C."/>
            <person name="Larimer F."/>
            <person name="Land M."/>
            <person name="Hauser L."/>
            <person name="Markowitz V."/>
            <person name="Cheng J.-F."/>
            <person name="Hugenholtz P."/>
            <person name="Woyke T."/>
            <person name="Wu D."/>
            <person name="Pukall R."/>
            <person name="Steenblock K."/>
            <person name="Brambilla E."/>
            <person name="Klenk H.-P."/>
            <person name="Eisen J.A."/>
        </authorList>
    </citation>
    <scope>NUCLEOTIDE SEQUENCE [LARGE SCALE GENOMIC DNA]</scope>
    <source>
        <strain evidence="9">DSM 19664 / LMG 22246 / CIP 109416 / KR-200</strain>
    </source>
</reference>
<dbReference type="InterPro" id="IPR000209">
    <property type="entry name" value="Peptidase_S8/S53_dom"/>
</dbReference>
<feature type="active site" description="Charge relay system" evidence="5">
    <location>
        <position position="332"/>
    </location>
</feature>
<organism evidence="8 9">
    <name type="scientific">Deinococcus peraridilitoris (strain DSM 19664 / LMG 22246 / CIP 109416 / KR-200)</name>
    <dbReference type="NCBI Taxonomy" id="937777"/>
    <lineage>
        <taxon>Bacteria</taxon>
        <taxon>Thermotogati</taxon>
        <taxon>Deinococcota</taxon>
        <taxon>Deinococci</taxon>
        <taxon>Deinococcales</taxon>
        <taxon>Deinococcaceae</taxon>
        <taxon>Deinococcus</taxon>
    </lineage>
</organism>
<dbReference type="InterPro" id="IPR015500">
    <property type="entry name" value="Peptidase_S8_subtilisin-rel"/>
</dbReference>
<keyword evidence="3 5" id="KW-0378">Hydrolase</keyword>
<keyword evidence="9" id="KW-1185">Reference proteome</keyword>
<dbReference type="Gene3D" id="3.40.50.200">
    <property type="entry name" value="Peptidase S8/S53 domain"/>
    <property type="match status" value="1"/>
</dbReference>
<evidence type="ECO:0000256" key="2">
    <source>
        <dbReference type="ARBA" id="ARBA00022670"/>
    </source>
</evidence>
<evidence type="ECO:0000256" key="4">
    <source>
        <dbReference type="ARBA" id="ARBA00022825"/>
    </source>
</evidence>
<dbReference type="PROSITE" id="PS00138">
    <property type="entry name" value="SUBTILASE_SER"/>
    <property type="match status" value="1"/>
</dbReference>
<dbReference type="PROSITE" id="PS51257">
    <property type="entry name" value="PROKAR_LIPOPROTEIN"/>
    <property type="match status" value="1"/>
</dbReference>
<dbReference type="PROSITE" id="PS51892">
    <property type="entry name" value="SUBTILASE"/>
    <property type="match status" value="1"/>
</dbReference>
<accession>L0A2G6</accession>
<dbReference type="InterPro" id="IPR036852">
    <property type="entry name" value="Peptidase_S8/S53_dom_sf"/>
</dbReference>
<evidence type="ECO:0000256" key="3">
    <source>
        <dbReference type="ARBA" id="ARBA00022801"/>
    </source>
</evidence>
<dbReference type="EMBL" id="CP003382">
    <property type="protein sequence ID" value="AFZ67195.1"/>
    <property type="molecule type" value="Genomic_DNA"/>
</dbReference>
<protein>
    <submittedName>
        <fullName evidence="8">Subtilisin-like serine protease</fullName>
    </submittedName>
</protein>
<dbReference type="GO" id="GO:0006508">
    <property type="term" value="P:proteolysis"/>
    <property type="evidence" value="ECO:0007669"/>
    <property type="project" value="UniProtKB-KW"/>
</dbReference>
<evidence type="ECO:0000313" key="9">
    <source>
        <dbReference type="Proteomes" id="UP000010467"/>
    </source>
</evidence>
<dbReference type="PANTHER" id="PTHR43806">
    <property type="entry name" value="PEPTIDASE S8"/>
    <property type="match status" value="1"/>
</dbReference>
<dbReference type="PROSITE" id="PS00136">
    <property type="entry name" value="SUBTILASE_ASP"/>
    <property type="match status" value="1"/>
</dbReference>
<evidence type="ECO:0000256" key="1">
    <source>
        <dbReference type="ARBA" id="ARBA00011073"/>
    </source>
</evidence>
<dbReference type="MEROPS" id="S08.004"/>
<dbReference type="GO" id="GO:0004252">
    <property type="term" value="F:serine-type endopeptidase activity"/>
    <property type="evidence" value="ECO:0007669"/>
    <property type="project" value="UniProtKB-UniRule"/>
</dbReference>
<dbReference type="STRING" id="937777.Deipe_1662"/>
<dbReference type="HOGENOM" id="CLU_398871_0_0_0"/>
<name>L0A2G6_DEIPD</name>
<dbReference type="InterPro" id="IPR023827">
    <property type="entry name" value="Peptidase_S8_Asp-AS"/>
</dbReference>
<evidence type="ECO:0000256" key="5">
    <source>
        <dbReference type="PROSITE-ProRule" id="PRU01240"/>
    </source>
</evidence>
<dbReference type="Proteomes" id="UP000010467">
    <property type="component" value="Chromosome"/>
</dbReference>
<dbReference type="InterPro" id="IPR022398">
    <property type="entry name" value="Peptidase_S8_His-AS"/>
</dbReference>
<sequence length="690" mass="70439">MNTQRFGSKAQRASGVLGLLTAALLTACGGKEEPPPLSLTAVLPNPALPGETLSVIGSFPKNAQFKLGADRVPTTVTAGGASLQLPQTTLAGDHSIQVEGTPLVGNTTVVPRIDAVVLDGGNLTLRGAGWPIGGTLTGVSVDASGRILTPSLVNGQLRVNLGAGTTYGALHLRVNVGGYTSSTFSLLREAATVRGTVEGPAAQVEPAALRSVTVQSVGNQDDLTTLIVRHEPAALRGHFLLGVHRADSLPSLHLTRLAFRTSAEARQAKSLLTPLPGVENVTFDHLVQSDAVSTQGQTTTSGLGKQWFWALQGLPLAWQATQGDGMTVAVIDTGIALRHPDLQDNLLPGYDFVDEDSVADDRAGHGTHVAGLIAANGQVTGAAPKAKLVPVRVLDGDKGGSAFTVAQGILWAAGLLDDHPNPHPAQVINLSLGTPDDSEAMREAVARVQAAGVLVVAATGNSGGALHYPAAYPGVLAVTGVAGPKHTYQPGYASKGPGTGLAAYGGDAAADQDADGVRDGILSTDLANGAPGYGMRMGTSMASPQVAGIAALALSSDVPQELLRSTLLNSATDLGPLGEDDKFGRGLVSARAALPYSPRSYVLALNDAGSVIGWTPVASDGTYALSNLDPAVPVRLLALSDDNNNRVLGEAGELRSSPTATLSLKGGHVLDLPALTFNPSDGSSPVTLEH</sequence>